<evidence type="ECO:0000313" key="2">
    <source>
        <dbReference type="EMBL" id="SFI00905.1"/>
    </source>
</evidence>
<proteinExistence type="predicted"/>
<sequence>MNKAFVREPDDDGRAFCPRCGALGTPVTSGPLDQHVVAAARSRLGASAWFCAYPPCEVAYFDAFDSVVLVSELQHPVYPKDTDASLCACFGFSLEDIQDDVDSPTPVRIRELLAKSQSPEARCQTLAPDGRCCMAEIKRLYMKLREQR</sequence>
<evidence type="ECO:0000313" key="3">
    <source>
        <dbReference type="Proteomes" id="UP000199518"/>
    </source>
</evidence>
<feature type="domain" description="CopZ zinc binding" evidence="1">
    <location>
        <begin position="15"/>
        <end position="73"/>
    </location>
</feature>
<keyword evidence="3" id="KW-1185">Reference proteome</keyword>
<dbReference type="OrthoDB" id="95698at2"/>
<dbReference type="AlphaFoldDB" id="A0A1I3EPI5"/>
<accession>A0A1I3EPI5</accession>
<dbReference type="Gene3D" id="1.10.10.1100">
    <property type="entry name" value="BFD-like [2Fe-2S]-binding domain"/>
    <property type="match status" value="1"/>
</dbReference>
<dbReference type="Proteomes" id="UP000199518">
    <property type="component" value="Unassembled WGS sequence"/>
</dbReference>
<dbReference type="InterPro" id="IPR040890">
    <property type="entry name" value="Znf_CopZ"/>
</dbReference>
<dbReference type="Gene3D" id="2.20.25.270">
    <property type="match status" value="1"/>
</dbReference>
<gene>
    <name evidence="2" type="ORF">SAMN05421753_104318</name>
</gene>
<dbReference type="STRING" id="1576369.SAMN05421753_104318"/>
<dbReference type="Pfam" id="PF18423">
    <property type="entry name" value="zf_CopZ"/>
    <property type="match status" value="1"/>
</dbReference>
<name>A0A1I3EPI5_9PLAN</name>
<dbReference type="InterPro" id="IPR041854">
    <property type="entry name" value="BFD-like_2Fe2S-bd_dom_sf"/>
</dbReference>
<evidence type="ECO:0000259" key="1">
    <source>
        <dbReference type="Pfam" id="PF18423"/>
    </source>
</evidence>
<dbReference type="RefSeq" id="WP_092048760.1">
    <property type="nucleotide sequence ID" value="NZ_FOQD01000004.1"/>
</dbReference>
<protein>
    <recommendedName>
        <fullName evidence="1">CopZ zinc binding domain-containing protein</fullName>
    </recommendedName>
</protein>
<dbReference type="EMBL" id="FOQD01000004">
    <property type="protein sequence ID" value="SFI00905.1"/>
    <property type="molecule type" value="Genomic_DNA"/>
</dbReference>
<reference evidence="3" key="1">
    <citation type="submission" date="2016-10" db="EMBL/GenBank/DDBJ databases">
        <authorList>
            <person name="Varghese N."/>
            <person name="Submissions S."/>
        </authorList>
    </citation>
    <scope>NUCLEOTIDE SEQUENCE [LARGE SCALE GENOMIC DNA]</scope>
    <source>
        <strain evidence="3">DSM 26348</strain>
    </source>
</reference>
<organism evidence="2 3">
    <name type="scientific">Planctomicrobium piriforme</name>
    <dbReference type="NCBI Taxonomy" id="1576369"/>
    <lineage>
        <taxon>Bacteria</taxon>
        <taxon>Pseudomonadati</taxon>
        <taxon>Planctomycetota</taxon>
        <taxon>Planctomycetia</taxon>
        <taxon>Planctomycetales</taxon>
        <taxon>Planctomycetaceae</taxon>
        <taxon>Planctomicrobium</taxon>
    </lineage>
</organism>